<evidence type="ECO:0000256" key="2">
    <source>
        <dbReference type="ARBA" id="ARBA00022692"/>
    </source>
</evidence>
<dbReference type="GO" id="GO:0005783">
    <property type="term" value="C:endoplasmic reticulum"/>
    <property type="evidence" value="ECO:0007669"/>
    <property type="project" value="TreeGrafter"/>
</dbReference>
<evidence type="ECO:0000313" key="8">
    <source>
        <dbReference type="EMBL" id="TKA35761.1"/>
    </source>
</evidence>
<dbReference type="GO" id="GO:0016020">
    <property type="term" value="C:membrane"/>
    <property type="evidence" value="ECO:0007669"/>
    <property type="project" value="UniProtKB-SubCell"/>
</dbReference>
<protein>
    <recommendedName>
        <fullName evidence="7">TLC domain-containing protein</fullName>
    </recommendedName>
</protein>
<feature type="transmembrane region" description="Helical" evidence="6">
    <location>
        <begin position="165"/>
        <end position="186"/>
    </location>
</feature>
<dbReference type="SMART" id="SM00724">
    <property type="entry name" value="TLC"/>
    <property type="match status" value="1"/>
</dbReference>
<evidence type="ECO:0000259" key="7">
    <source>
        <dbReference type="PROSITE" id="PS50922"/>
    </source>
</evidence>
<accession>A0A4U0UJA8</accession>
<evidence type="ECO:0000256" key="4">
    <source>
        <dbReference type="ARBA" id="ARBA00023136"/>
    </source>
</evidence>
<dbReference type="STRING" id="329885.A0A4U0UJA8"/>
<feature type="transmembrane region" description="Helical" evidence="6">
    <location>
        <begin position="198"/>
        <end position="218"/>
    </location>
</feature>
<dbReference type="Proteomes" id="UP000310066">
    <property type="component" value="Unassembled WGS sequence"/>
</dbReference>
<evidence type="ECO:0000256" key="1">
    <source>
        <dbReference type="ARBA" id="ARBA00004141"/>
    </source>
</evidence>
<dbReference type="PANTHER" id="PTHR13439">
    <property type="entry name" value="CT120 PROTEIN"/>
    <property type="match status" value="1"/>
</dbReference>
<feature type="transmembrane region" description="Helical" evidence="6">
    <location>
        <begin position="109"/>
        <end position="128"/>
    </location>
</feature>
<keyword evidence="4 5" id="KW-0472">Membrane</keyword>
<organism evidence="8 9">
    <name type="scientific">Friedmanniomyces endolithicus</name>
    <dbReference type="NCBI Taxonomy" id="329885"/>
    <lineage>
        <taxon>Eukaryota</taxon>
        <taxon>Fungi</taxon>
        <taxon>Dikarya</taxon>
        <taxon>Ascomycota</taxon>
        <taxon>Pezizomycotina</taxon>
        <taxon>Dothideomycetes</taxon>
        <taxon>Dothideomycetidae</taxon>
        <taxon>Mycosphaerellales</taxon>
        <taxon>Teratosphaeriaceae</taxon>
        <taxon>Friedmanniomyces</taxon>
    </lineage>
</organism>
<dbReference type="OrthoDB" id="10266980at2759"/>
<feature type="transmembrane region" description="Helical" evidence="6">
    <location>
        <begin position="140"/>
        <end position="159"/>
    </location>
</feature>
<keyword evidence="3 6" id="KW-1133">Transmembrane helix</keyword>
<feature type="domain" description="TLC" evidence="7">
    <location>
        <begin position="67"/>
        <end position="291"/>
    </location>
</feature>
<evidence type="ECO:0000256" key="6">
    <source>
        <dbReference type="SAM" id="Phobius"/>
    </source>
</evidence>
<keyword evidence="2 5" id="KW-0812">Transmembrane</keyword>
<gene>
    <name evidence="8" type="ORF">B0A54_12930</name>
</gene>
<name>A0A4U0UJA8_9PEZI</name>
<dbReference type="PROSITE" id="PS50922">
    <property type="entry name" value="TLC"/>
    <property type="match status" value="1"/>
</dbReference>
<feature type="transmembrane region" description="Helical" evidence="6">
    <location>
        <begin position="72"/>
        <end position="94"/>
    </location>
</feature>
<dbReference type="EMBL" id="NAJP01000066">
    <property type="protein sequence ID" value="TKA35761.1"/>
    <property type="molecule type" value="Genomic_DNA"/>
</dbReference>
<proteinExistence type="predicted"/>
<dbReference type="PANTHER" id="PTHR13439:SF0">
    <property type="entry name" value="TOPOISOMERASE I DAMAGE AFFECTED PROTEIN 4"/>
    <property type="match status" value="1"/>
</dbReference>
<evidence type="ECO:0000256" key="3">
    <source>
        <dbReference type="ARBA" id="ARBA00022989"/>
    </source>
</evidence>
<comment type="subcellular location">
    <subcellularLocation>
        <location evidence="1">Membrane</location>
        <topology evidence="1">Multi-pass membrane protein</topology>
    </subcellularLocation>
</comment>
<dbReference type="InterPro" id="IPR006634">
    <property type="entry name" value="TLC-dom"/>
</dbReference>
<comment type="caution">
    <text evidence="8">The sequence shown here is derived from an EMBL/GenBank/DDBJ whole genome shotgun (WGS) entry which is preliminary data.</text>
</comment>
<dbReference type="AlphaFoldDB" id="A0A4U0UJA8"/>
<dbReference type="GO" id="GO:0055088">
    <property type="term" value="P:lipid homeostasis"/>
    <property type="evidence" value="ECO:0007669"/>
    <property type="project" value="TreeGrafter"/>
</dbReference>
<evidence type="ECO:0000313" key="9">
    <source>
        <dbReference type="Proteomes" id="UP000310066"/>
    </source>
</evidence>
<dbReference type="InterPro" id="IPR050846">
    <property type="entry name" value="TLCD"/>
</dbReference>
<feature type="transmembrane region" description="Helical" evidence="6">
    <location>
        <begin position="34"/>
        <end position="52"/>
    </location>
</feature>
<evidence type="ECO:0000256" key="5">
    <source>
        <dbReference type="PROSITE-ProRule" id="PRU00205"/>
    </source>
</evidence>
<feature type="transmembrane region" description="Helical" evidence="6">
    <location>
        <begin position="258"/>
        <end position="279"/>
    </location>
</feature>
<reference evidence="8 9" key="1">
    <citation type="submission" date="2017-03" db="EMBL/GenBank/DDBJ databases">
        <title>Genomes of endolithic fungi from Antarctica.</title>
        <authorList>
            <person name="Coleine C."/>
            <person name="Masonjones S."/>
            <person name="Stajich J.E."/>
        </authorList>
    </citation>
    <scope>NUCLEOTIDE SEQUENCE [LARGE SCALE GENOMIC DNA]</scope>
    <source>
        <strain evidence="8 9">CCFEE 5311</strain>
    </source>
</reference>
<sequence length="300" mass="34107">MLDPIPVPPLLRDAIQPLATRLHLLTLPLHIHEIVLSYALYNLIDTVLAPLISRRLFPNHYCAFSRRTQLQWNMHVTSLVNSTFISLAAIYVLYADVDRLSDNWEQRMWGYTGAGGMVQAVGAGFFIWDLQICAANVKTLGVPDLVHALMGFIISFLGFRPFGLFYGIQYALVELSTPFVNFHWFLNKLNKAGSTLQLVNGMILITVFGCCRLLWGSYMTKTFFGDVWTALHAPRSSWTTYRYSPTQKPLVLQHQAEWWVGIVFLATHTVVMSLSIFWFGKMIATMRRHYAGLDGKSKAK</sequence>
<dbReference type="Pfam" id="PF03798">
    <property type="entry name" value="TRAM_LAG1_CLN8"/>
    <property type="match status" value="1"/>
</dbReference>